<evidence type="ECO:0000256" key="4">
    <source>
        <dbReference type="ARBA" id="ARBA00023136"/>
    </source>
</evidence>
<dbReference type="PANTHER" id="PTHR42718:SF42">
    <property type="entry name" value="EXPORT PROTEIN"/>
    <property type="match status" value="1"/>
</dbReference>
<keyword evidence="7" id="KW-1185">Reference proteome</keyword>
<sequence length="173" mass="16919">MLRLPYGLMKASHASAVSAGAALLPVTVLLATLSSLFGSLSARVGARPVLVAGCMVIAAGFLLILRVNAGSSYATGLPPALAAIGMGRAAAVAPLTAAAMATVEPRLPGAASGCNHATARTAGLIATACLGRAVALSGDDLITACHKAAVVAAIACVIEAAAGLLVQSPLRKR</sequence>
<organism evidence="6 7">
    <name type="scientific">Lichenifustis flavocetrariae</name>
    <dbReference type="NCBI Taxonomy" id="2949735"/>
    <lineage>
        <taxon>Bacteria</taxon>
        <taxon>Pseudomonadati</taxon>
        <taxon>Pseudomonadota</taxon>
        <taxon>Alphaproteobacteria</taxon>
        <taxon>Hyphomicrobiales</taxon>
        <taxon>Lichenihabitantaceae</taxon>
        <taxon>Lichenifustis</taxon>
    </lineage>
</organism>
<evidence type="ECO:0000313" key="6">
    <source>
        <dbReference type="EMBL" id="MCW6510756.1"/>
    </source>
</evidence>
<dbReference type="RefSeq" id="WP_282587133.1">
    <property type="nucleotide sequence ID" value="NZ_JAMOIM010000018.1"/>
</dbReference>
<dbReference type="SUPFAM" id="SSF103473">
    <property type="entry name" value="MFS general substrate transporter"/>
    <property type="match status" value="1"/>
</dbReference>
<evidence type="ECO:0000256" key="5">
    <source>
        <dbReference type="SAM" id="Phobius"/>
    </source>
</evidence>
<dbReference type="InterPro" id="IPR036259">
    <property type="entry name" value="MFS_trans_sf"/>
</dbReference>
<comment type="subcellular location">
    <subcellularLocation>
        <location evidence="1">Membrane</location>
        <topology evidence="1">Multi-pass membrane protein</topology>
    </subcellularLocation>
</comment>
<feature type="transmembrane region" description="Helical" evidence="5">
    <location>
        <begin position="12"/>
        <end position="37"/>
    </location>
</feature>
<evidence type="ECO:0000256" key="3">
    <source>
        <dbReference type="ARBA" id="ARBA00022989"/>
    </source>
</evidence>
<dbReference type="PANTHER" id="PTHR42718">
    <property type="entry name" value="MAJOR FACILITATOR SUPERFAMILY MULTIDRUG TRANSPORTER MFSC"/>
    <property type="match status" value="1"/>
</dbReference>
<feature type="transmembrane region" description="Helical" evidence="5">
    <location>
        <begin position="148"/>
        <end position="166"/>
    </location>
</feature>
<reference evidence="6" key="1">
    <citation type="submission" date="2022-05" db="EMBL/GenBank/DDBJ databases">
        <authorList>
            <person name="Pankratov T."/>
        </authorList>
    </citation>
    <scope>NUCLEOTIDE SEQUENCE</scope>
    <source>
        <strain evidence="6">BP6-180914</strain>
    </source>
</reference>
<evidence type="ECO:0000313" key="7">
    <source>
        <dbReference type="Proteomes" id="UP001165667"/>
    </source>
</evidence>
<evidence type="ECO:0008006" key="8">
    <source>
        <dbReference type="Google" id="ProtNLM"/>
    </source>
</evidence>
<gene>
    <name evidence="6" type="ORF">M8523_22335</name>
</gene>
<protein>
    <recommendedName>
        <fullName evidence="8">MFS transporter</fullName>
    </recommendedName>
</protein>
<dbReference type="GO" id="GO:0016020">
    <property type="term" value="C:membrane"/>
    <property type="evidence" value="ECO:0007669"/>
    <property type="project" value="UniProtKB-SubCell"/>
</dbReference>
<name>A0AA42CLS6_9HYPH</name>
<comment type="caution">
    <text evidence="6">The sequence shown here is derived from an EMBL/GenBank/DDBJ whole genome shotgun (WGS) entry which is preliminary data.</text>
</comment>
<keyword evidence="4 5" id="KW-0472">Membrane</keyword>
<keyword evidence="3 5" id="KW-1133">Transmembrane helix</keyword>
<dbReference type="AlphaFoldDB" id="A0AA42CLS6"/>
<keyword evidence="2 5" id="KW-0812">Transmembrane</keyword>
<accession>A0AA42CLS6</accession>
<feature type="transmembrane region" description="Helical" evidence="5">
    <location>
        <begin position="49"/>
        <end position="69"/>
    </location>
</feature>
<evidence type="ECO:0000256" key="2">
    <source>
        <dbReference type="ARBA" id="ARBA00022692"/>
    </source>
</evidence>
<evidence type="ECO:0000256" key="1">
    <source>
        <dbReference type="ARBA" id="ARBA00004141"/>
    </source>
</evidence>
<dbReference type="EMBL" id="JAMOIM010000018">
    <property type="protein sequence ID" value="MCW6510756.1"/>
    <property type="molecule type" value="Genomic_DNA"/>
</dbReference>
<dbReference type="Proteomes" id="UP001165667">
    <property type="component" value="Unassembled WGS sequence"/>
</dbReference>
<proteinExistence type="predicted"/>
<dbReference type="Gene3D" id="1.20.1250.20">
    <property type="entry name" value="MFS general substrate transporter like domains"/>
    <property type="match status" value="1"/>
</dbReference>